<dbReference type="InterPro" id="IPR045851">
    <property type="entry name" value="AMP-bd_C_sf"/>
</dbReference>
<dbReference type="InterPro" id="IPR020845">
    <property type="entry name" value="AMP-binding_CS"/>
</dbReference>
<dbReference type="GO" id="GO:0008610">
    <property type="term" value="P:lipid biosynthetic process"/>
    <property type="evidence" value="ECO:0007669"/>
    <property type="project" value="UniProtKB-ARBA"/>
</dbReference>
<dbReference type="Gene3D" id="1.10.1200.10">
    <property type="entry name" value="ACP-like"/>
    <property type="match status" value="1"/>
</dbReference>
<dbReference type="InterPro" id="IPR001242">
    <property type="entry name" value="Condensation_dom"/>
</dbReference>
<evidence type="ECO:0000259" key="7">
    <source>
        <dbReference type="PROSITE" id="PS50075"/>
    </source>
</evidence>
<evidence type="ECO:0000256" key="5">
    <source>
        <dbReference type="ARBA" id="ARBA00023194"/>
    </source>
</evidence>
<dbReference type="CDD" id="cd05930">
    <property type="entry name" value="A_NRPS"/>
    <property type="match status" value="1"/>
</dbReference>
<dbReference type="Pfam" id="PF00550">
    <property type="entry name" value="PP-binding"/>
    <property type="match status" value="1"/>
</dbReference>
<dbReference type="InterPro" id="IPR010071">
    <property type="entry name" value="AA_adenyl_dom"/>
</dbReference>
<evidence type="ECO:0000256" key="4">
    <source>
        <dbReference type="ARBA" id="ARBA00022737"/>
    </source>
</evidence>
<keyword evidence="4" id="KW-0677">Repeat</keyword>
<dbReference type="SUPFAM" id="SSF52777">
    <property type="entry name" value="CoA-dependent acyltransferases"/>
    <property type="match status" value="4"/>
</dbReference>
<dbReference type="Gene3D" id="2.30.38.10">
    <property type="entry name" value="Luciferase, Domain 3"/>
    <property type="match status" value="1"/>
</dbReference>
<dbReference type="FunFam" id="1.10.1200.10:FF:000005">
    <property type="entry name" value="Nonribosomal peptide synthetase 1"/>
    <property type="match status" value="1"/>
</dbReference>
<dbReference type="Gene3D" id="3.30.559.10">
    <property type="entry name" value="Chloramphenicol acetyltransferase-like domain"/>
    <property type="match status" value="2"/>
</dbReference>
<dbReference type="InterPro" id="IPR020806">
    <property type="entry name" value="PKS_PP-bd"/>
</dbReference>
<dbReference type="GO" id="GO:0005737">
    <property type="term" value="C:cytoplasm"/>
    <property type="evidence" value="ECO:0007669"/>
    <property type="project" value="TreeGrafter"/>
</dbReference>
<dbReference type="FunFam" id="2.30.38.10:FF:000001">
    <property type="entry name" value="Non-ribosomal peptide synthetase PvdI"/>
    <property type="match status" value="1"/>
</dbReference>
<dbReference type="NCBIfam" id="TIGR01733">
    <property type="entry name" value="AA-adenyl-dom"/>
    <property type="match status" value="1"/>
</dbReference>
<organism evidence="8 9">
    <name type="scientific">Actinokineospora terrae</name>
    <dbReference type="NCBI Taxonomy" id="155974"/>
    <lineage>
        <taxon>Bacteria</taxon>
        <taxon>Bacillati</taxon>
        <taxon>Actinomycetota</taxon>
        <taxon>Actinomycetes</taxon>
        <taxon>Pseudonocardiales</taxon>
        <taxon>Pseudonocardiaceae</taxon>
        <taxon>Actinokineospora</taxon>
    </lineage>
</organism>
<dbReference type="InterPro" id="IPR023213">
    <property type="entry name" value="CAT-like_dom_sf"/>
</dbReference>
<dbReference type="Gene3D" id="3.40.50.980">
    <property type="match status" value="2"/>
</dbReference>
<dbReference type="InterPro" id="IPR006162">
    <property type="entry name" value="Ppantetheine_attach_site"/>
</dbReference>
<dbReference type="Pfam" id="PF00668">
    <property type="entry name" value="Condensation"/>
    <property type="match status" value="2"/>
</dbReference>
<reference evidence="9" key="1">
    <citation type="submission" date="2016-10" db="EMBL/GenBank/DDBJ databases">
        <authorList>
            <person name="Varghese N."/>
            <person name="Submissions S."/>
        </authorList>
    </citation>
    <scope>NUCLEOTIDE SEQUENCE [LARGE SCALE GENOMIC DNA]</scope>
    <source>
        <strain evidence="9">DSM 44260</strain>
    </source>
</reference>
<dbReference type="GO" id="GO:0017000">
    <property type="term" value="P:antibiotic biosynthetic process"/>
    <property type="evidence" value="ECO:0007669"/>
    <property type="project" value="UniProtKB-KW"/>
</dbReference>
<dbReference type="GO" id="GO:0003824">
    <property type="term" value="F:catalytic activity"/>
    <property type="evidence" value="ECO:0007669"/>
    <property type="project" value="InterPro"/>
</dbReference>
<protein>
    <submittedName>
        <fullName evidence="8">Non-ribosomal peptide synthase domain TIGR01720/amino acid adenylation domain-containing protein</fullName>
    </submittedName>
</protein>
<evidence type="ECO:0000313" key="8">
    <source>
        <dbReference type="EMBL" id="SES40412.1"/>
    </source>
</evidence>
<accession>A0A1H9X2J1</accession>
<evidence type="ECO:0000313" key="9">
    <source>
        <dbReference type="Proteomes" id="UP000199051"/>
    </source>
</evidence>
<gene>
    <name evidence="8" type="ORF">SAMN04487818_112200</name>
</gene>
<dbReference type="PANTHER" id="PTHR45527:SF1">
    <property type="entry name" value="FATTY ACID SYNTHASE"/>
    <property type="match status" value="1"/>
</dbReference>
<dbReference type="InterPro" id="IPR000873">
    <property type="entry name" value="AMP-dep_synth/lig_dom"/>
</dbReference>
<dbReference type="SMART" id="SM00823">
    <property type="entry name" value="PKS_PP"/>
    <property type="match status" value="1"/>
</dbReference>
<keyword evidence="2" id="KW-0596">Phosphopantetheine</keyword>
<dbReference type="GO" id="GO:0044550">
    <property type="term" value="P:secondary metabolite biosynthetic process"/>
    <property type="evidence" value="ECO:0007669"/>
    <property type="project" value="TreeGrafter"/>
</dbReference>
<dbReference type="STRING" id="155974.SAMN04487818_112200"/>
<dbReference type="SUPFAM" id="SSF47336">
    <property type="entry name" value="ACP-like"/>
    <property type="match status" value="1"/>
</dbReference>
<dbReference type="NCBIfam" id="TIGR01720">
    <property type="entry name" value="NRPS-para261"/>
    <property type="match status" value="1"/>
</dbReference>
<proteinExistence type="predicted"/>
<dbReference type="InterPro" id="IPR025110">
    <property type="entry name" value="AMP-bd_C"/>
</dbReference>
<dbReference type="RefSeq" id="WP_092784366.1">
    <property type="nucleotide sequence ID" value="NZ_FOGI01000012.1"/>
</dbReference>
<dbReference type="PROSITE" id="PS50075">
    <property type="entry name" value="CARRIER"/>
    <property type="match status" value="1"/>
</dbReference>
<evidence type="ECO:0000256" key="1">
    <source>
        <dbReference type="ARBA" id="ARBA00001957"/>
    </source>
</evidence>
<dbReference type="GO" id="GO:0031177">
    <property type="term" value="F:phosphopantetheine binding"/>
    <property type="evidence" value="ECO:0007669"/>
    <property type="project" value="InterPro"/>
</dbReference>
<evidence type="ECO:0000256" key="6">
    <source>
        <dbReference type="SAM" id="MobiDB-lite"/>
    </source>
</evidence>
<dbReference type="Pfam" id="PF00501">
    <property type="entry name" value="AMP-binding"/>
    <property type="match status" value="1"/>
</dbReference>
<dbReference type="GO" id="GO:0043041">
    <property type="term" value="P:amino acid activation for nonribosomal peptide biosynthetic process"/>
    <property type="evidence" value="ECO:0007669"/>
    <property type="project" value="TreeGrafter"/>
</dbReference>
<evidence type="ECO:0000256" key="3">
    <source>
        <dbReference type="ARBA" id="ARBA00022553"/>
    </source>
</evidence>
<dbReference type="InterPro" id="IPR036736">
    <property type="entry name" value="ACP-like_sf"/>
</dbReference>
<comment type="cofactor">
    <cofactor evidence="1">
        <name>pantetheine 4'-phosphate</name>
        <dbReference type="ChEBI" id="CHEBI:47942"/>
    </cofactor>
</comment>
<dbReference type="FunFam" id="3.40.50.980:FF:000001">
    <property type="entry name" value="Non-ribosomal peptide synthetase"/>
    <property type="match status" value="1"/>
</dbReference>
<dbReference type="EMBL" id="FOGI01000012">
    <property type="protein sequence ID" value="SES40412.1"/>
    <property type="molecule type" value="Genomic_DNA"/>
</dbReference>
<dbReference type="Proteomes" id="UP000199051">
    <property type="component" value="Unassembled WGS sequence"/>
</dbReference>
<dbReference type="InterPro" id="IPR010060">
    <property type="entry name" value="NRPS_synth"/>
</dbReference>
<keyword evidence="5" id="KW-0045">Antibiotic biosynthesis</keyword>
<keyword evidence="9" id="KW-1185">Reference proteome</keyword>
<dbReference type="PROSITE" id="PS00455">
    <property type="entry name" value="AMP_BINDING"/>
    <property type="match status" value="1"/>
</dbReference>
<dbReference type="PANTHER" id="PTHR45527">
    <property type="entry name" value="NONRIBOSOMAL PEPTIDE SYNTHETASE"/>
    <property type="match status" value="1"/>
</dbReference>
<dbReference type="SUPFAM" id="SSF56801">
    <property type="entry name" value="Acetyl-CoA synthetase-like"/>
    <property type="match status" value="1"/>
</dbReference>
<dbReference type="Pfam" id="PF13193">
    <property type="entry name" value="AMP-binding_C"/>
    <property type="match status" value="1"/>
</dbReference>
<feature type="domain" description="Carrier" evidence="7">
    <location>
        <begin position="956"/>
        <end position="1030"/>
    </location>
</feature>
<keyword evidence="3" id="KW-0597">Phosphoprotein</keyword>
<dbReference type="InterPro" id="IPR009081">
    <property type="entry name" value="PP-bd_ACP"/>
</dbReference>
<sequence length="1485" mass="157684">MSTEPPSPDRAALRRDLLRRRLAERGLAETPTAAAVGSGGEHPLSPGQRRMWSLQQLDPASVGYNIRIALDLVGAVDPERLHAVVRDVVARHDILRTTYRMGADGEVTQVVHAELPPALDHHDVSDPARVDELCRSLSAKAFDLAVDSPLRVRTVATAPDALTVVVVAHHIAWDDGTSAVFFGELMTAYRRGALPPARQFTEIAPTAPAAAVDHWVEALSPLPDLVELPILSAAGPSAGGHDQSRPLIPGAAGRVRELARREGASTFMVLLAATSALLHRYTGADDLLIGAPVVNRDIDGGDAVIGYLGNTIALRMRVDAADTFTSLVAQARRVCLAGYAHQDADLDDVARAVDPDRTRGGASLFNVVLSLRTPVLEPFRAAGLRAARRHVPSDDARFDLTLAVETDGDDITIEANHPAAAGAVELVAGLLAHLDRLLDSALSTPDVPVGDIDLHDGTEPDWNATAVPATTTLLPDWFTARAALTPGVLAVLAGGEQITYRDLDERSNRLARVLIARGIGPESTVALSIPRSVAMVVAVLAVAKAGAAYVPVDPEYPADRVRLMLEDSAPGLVLTVTDALPAGPGRLLLDTLDLSGESAAPISDTDRILPLDPDHAAYVIYTSGSTGKPKGVVVSHRALSNHLAWSLRRFKGLTGHTLLHSSISFDFTVTPLLGTLVAGGAVELCADSPDAIAEAVGTATFLKITPSHLPLLASVRLAERGTLVIAGEALHGAALAGWTAPADVDVINEYGPTETTVGCLLHDVVAPVAEGAVPIGSPVENATCVVLDARLRPVPVGVVGELYVGGIQVARGYLGRPGLTASRFVADPWGAPGARLYRTGDRVRRLSSGALQFLGRVDDQVKIRGFRVELGEVEATLLRHPEVNQAVVTVRERNLAGYVVGSADPASVREFIAAELPEHMVPATITVLDALPLSPSGKVDRRALPAPQVAATESRLPANEVERTLVELFAEVLGHDAVGVDDSFFELGGDSIVSIRLVRRARQAGLKITPRDVFAHRTVAKLAAAAEVEPREQAVVVDDGTGVVEPTPIMRTFRDRGPIGDRHRMWLVLDGPDLDRQRLERAVRVLVDRHDSLRAITDPDLRFRPVGAVSAAAVVRRAEGGLDEELERAAAELSLVDGVVLRVVWFPRRVLVVAHHLVVDGVSLRVFAEDLGAAWRSGQLPPVRTSFRTWSRGLVDAAEARSGEVPLWRSVLDGPNAALGARRPDAAIDTWSTVRTHTVTLDSASTEAVLTEVPAAFFAGVDDVLLAAFGLAVADWSGQRSTLVLREGHGREEQVVPGADLSRTLGWFTSQHPARLDLTGIDVTQAFAGGAAAGAAVKRVKEHLRSLPDHGIGYGILRHLHPELDVHPQLGFNYLGRFESSDQDWTLAPGGIGAAYADDMALPAGLVVNAVTEDGPTLTAHWMYAAELFTAEQVAALAERWIAALKALVTHAKGPGAGGRTPSDVGLVSLNQGQLDALEARWKRS</sequence>
<dbReference type="PROSITE" id="PS00012">
    <property type="entry name" value="PHOSPHOPANTETHEINE"/>
    <property type="match status" value="1"/>
</dbReference>
<dbReference type="Gene3D" id="3.30.300.30">
    <property type="match status" value="1"/>
</dbReference>
<evidence type="ECO:0000256" key="2">
    <source>
        <dbReference type="ARBA" id="ARBA00022450"/>
    </source>
</evidence>
<name>A0A1H9X2J1_9PSEU</name>
<dbReference type="Gene3D" id="3.30.559.30">
    <property type="entry name" value="Nonribosomal peptide synthetase, condensation domain"/>
    <property type="match status" value="2"/>
</dbReference>
<feature type="region of interest" description="Disordered" evidence="6">
    <location>
        <begin position="28"/>
        <end position="47"/>
    </location>
</feature>
<dbReference type="CDD" id="cd19531">
    <property type="entry name" value="LCL_NRPS-like"/>
    <property type="match status" value="1"/>
</dbReference>